<dbReference type="Proteomes" id="UP000679284">
    <property type="component" value="Chromosome"/>
</dbReference>
<evidence type="ECO:0000256" key="10">
    <source>
        <dbReference type="HAMAP-Rule" id="MF_00530"/>
    </source>
</evidence>
<keyword evidence="13" id="KW-1185">Reference proteome</keyword>
<evidence type="ECO:0000256" key="7">
    <source>
        <dbReference type="ARBA" id="ARBA00023136"/>
    </source>
</evidence>
<accession>A0A8J8SKD6</accession>
<evidence type="ECO:0000256" key="5">
    <source>
        <dbReference type="ARBA" id="ARBA00022781"/>
    </source>
</evidence>
<keyword evidence="6 10" id="KW-0406">Ion transport</keyword>
<evidence type="ECO:0000259" key="11">
    <source>
        <dbReference type="Pfam" id="PF02823"/>
    </source>
</evidence>
<dbReference type="GO" id="GO:0012505">
    <property type="term" value="C:endomembrane system"/>
    <property type="evidence" value="ECO:0007669"/>
    <property type="project" value="UniProtKB-SubCell"/>
</dbReference>
<evidence type="ECO:0000256" key="8">
    <source>
        <dbReference type="ARBA" id="ARBA00023196"/>
    </source>
</evidence>
<dbReference type="GO" id="GO:0005524">
    <property type="term" value="F:ATP binding"/>
    <property type="evidence" value="ECO:0007669"/>
    <property type="project" value="UniProtKB-UniRule"/>
</dbReference>
<comment type="similarity">
    <text evidence="3 10">Belongs to the ATPase epsilon chain family.</text>
</comment>
<dbReference type="KEGG" id="fap:GR316_05560"/>
<keyword evidence="5 10" id="KW-0375">Hydrogen ion transport</keyword>
<dbReference type="CDD" id="cd12152">
    <property type="entry name" value="F1-ATPase_delta"/>
    <property type="match status" value="1"/>
</dbReference>
<evidence type="ECO:0000313" key="13">
    <source>
        <dbReference type="Proteomes" id="UP000679284"/>
    </source>
</evidence>
<dbReference type="GO" id="GO:0045259">
    <property type="term" value="C:proton-transporting ATP synthase complex"/>
    <property type="evidence" value="ECO:0007669"/>
    <property type="project" value="UniProtKB-KW"/>
</dbReference>
<name>A0A8J8SKD6_9RHOB</name>
<keyword evidence="9 10" id="KW-0066">ATP synthesis</keyword>
<organism evidence="12 13">
    <name type="scientific">Falsirhodobacter algicola</name>
    <dbReference type="NCBI Taxonomy" id="2692330"/>
    <lineage>
        <taxon>Bacteria</taxon>
        <taxon>Pseudomonadati</taxon>
        <taxon>Pseudomonadota</taxon>
        <taxon>Alphaproteobacteria</taxon>
        <taxon>Rhodobacterales</taxon>
        <taxon>Paracoccaceae</taxon>
        <taxon>Falsirhodobacter</taxon>
    </lineage>
</organism>
<dbReference type="EMBL" id="CP047289">
    <property type="protein sequence ID" value="QUS35770.1"/>
    <property type="molecule type" value="Genomic_DNA"/>
</dbReference>
<protein>
    <recommendedName>
        <fullName evidence="10">ATP synthase epsilon chain</fullName>
    </recommendedName>
    <alternativeName>
        <fullName evidence="10">ATP synthase F1 sector epsilon subunit</fullName>
    </alternativeName>
    <alternativeName>
        <fullName evidence="10">F-ATPase epsilon subunit</fullName>
    </alternativeName>
</protein>
<gene>
    <name evidence="10" type="primary">atpC</name>
    <name evidence="12" type="ORF">GR316_05560</name>
</gene>
<evidence type="ECO:0000256" key="1">
    <source>
        <dbReference type="ARBA" id="ARBA00003543"/>
    </source>
</evidence>
<feature type="domain" description="ATP synthase F1 complex delta/epsilon subunit N-terminal" evidence="11">
    <location>
        <begin position="5"/>
        <end position="83"/>
    </location>
</feature>
<evidence type="ECO:0000313" key="12">
    <source>
        <dbReference type="EMBL" id="QUS35770.1"/>
    </source>
</evidence>
<dbReference type="InterPro" id="IPR036771">
    <property type="entry name" value="ATPsynth_dsu/esu_N"/>
</dbReference>
<dbReference type="RefSeq" id="WP_211785020.1">
    <property type="nucleotide sequence ID" value="NZ_CP047289.1"/>
</dbReference>
<dbReference type="InterPro" id="IPR020546">
    <property type="entry name" value="ATP_synth_F1_dsu/esu_N"/>
</dbReference>
<keyword evidence="7 10" id="KW-0472">Membrane</keyword>
<keyword evidence="10" id="KW-1003">Cell membrane</keyword>
<dbReference type="GO" id="GO:0046933">
    <property type="term" value="F:proton-transporting ATP synthase activity, rotational mechanism"/>
    <property type="evidence" value="ECO:0007669"/>
    <property type="project" value="UniProtKB-UniRule"/>
</dbReference>
<dbReference type="Gene3D" id="2.60.15.10">
    <property type="entry name" value="F0F1 ATP synthase delta/epsilon subunit, N-terminal"/>
    <property type="match status" value="1"/>
</dbReference>
<keyword evidence="4 10" id="KW-0813">Transport</keyword>
<sequence>MADTLQFDLVTPERKLASVPATEVMIPGAEGDMTVMAGHAPTITTLRPGILKAIGPQGHLTFAVTGGFAEASGPSLSVLAEQAIPVDETSANIFDELVAEARSLAEVALPEDKALADKKVADLIALRASAGY</sequence>
<comment type="function">
    <text evidence="1 10">Produces ATP from ADP in the presence of a proton gradient across the membrane.</text>
</comment>
<reference evidence="12" key="1">
    <citation type="submission" date="2020-01" db="EMBL/GenBank/DDBJ databases">
        <authorList>
            <person name="Yang Y."/>
            <person name="Kwon Y.M."/>
        </authorList>
    </citation>
    <scope>NUCLEOTIDE SEQUENCE</scope>
    <source>
        <strain evidence="12">PG104</strain>
    </source>
</reference>
<evidence type="ECO:0000256" key="6">
    <source>
        <dbReference type="ARBA" id="ARBA00023065"/>
    </source>
</evidence>
<dbReference type="PANTHER" id="PTHR13822:SF10">
    <property type="entry name" value="ATP SYNTHASE EPSILON CHAIN, CHLOROPLASTIC"/>
    <property type="match status" value="1"/>
</dbReference>
<evidence type="ECO:0000256" key="9">
    <source>
        <dbReference type="ARBA" id="ARBA00023310"/>
    </source>
</evidence>
<dbReference type="SUPFAM" id="SSF51344">
    <property type="entry name" value="Epsilon subunit of F1F0-ATP synthase N-terminal domain"/>
    <property type="match status" value="1"/>
</dbReference>
<keyword evidence="8 10" id="KW-0139">CF(1)</keyword>
<evidence type="ECO:0000256" key="2">
    <source>
        <dbReference type="ARBA" id="ARBA00004184"/>
    </source>
</evidence>
<proteinExistence type="inferred from homology"/>
<dbReference type="NCBIfam" id="NF009978">
    <property type="entry name" value="PRK13443.1"/>
    <property type="match status" value="1"/>
</dbReference>
<dbReference type="GO" id="GO:0005886">
    <property type="term" value="C:plasma membrane"/>
    <property type="evidence" value="ECO:0007669"/>
    <property type="project" value="UniProtKB-SubCell"/>
</dbReference>
<dbReference type="PANTHER" id="PTHR13822">
    <property type="entry name" value="ATP SYNTHASE DELTA/EPSILON CHAIN"/>
    <property type="match status" value="1"/>
</dbReference>
<evidence type="ECO:0000256" key="3">
    <source>
        <dbReference type="ARBA" id="ARBA00005712"/>
    </source>
</evidence>
<dbReference type="AlphaFoldDB" id="A0A8J8SKD6"/>
<evidence type="ECO:0000256" key="4">
    <source>
        <dbReference type="ARBA" id="ARBA00022448"/>
    </source>
</evidence>
<dbReference type="Pfam" id="PF02823">
    <property type="entry name" value="ATP-synt_DE_N"/>
    <property type="match status" value="1"/>
</dbReference>
<comment type="subcellular location">
    <subcellularLocation>
        <location evidence="10">Cell membrane</location>
        <topology evidence="10">Peripheral membrane protein</topology>
    </subcellularLocation>
    <subcellularLocation>
        <location evidence="2">Endomembrane system</location>
        <topology evidence="2">Peripheral membrane protein</topology>
    </subcellularLocation>
</comment>
<dbReference type="HAMAP" id="MF_00530">
    <property type="entry name" value="ATP_synth_epsil_bac"/>
    <property type="match status" value="1"/>
</dbReference>
<dbReference type="InterPro" id="IPR001469">
    <property type="entry name" value="ATP_synth_F1_dsu/esu"/>
</dbReference>
<comment type="subunit">
    <text evidence="10">F-type ATPases have 2 components, CF(1) - the catalytic core - and CF(0) - the membrane proton channel. CF(1) has five subunits: alpha(3), beta(3), gamma(1), delta(1), epsilon(1). CF(0) has three main subunits: a, b and c.</text>
</comment>